<gene>
    <name evidence="3" type="primary">LOC116189311</name>
</gene>
<dbReference type="SUPFAM" id="SSF81383">
    <property type="entry name" value="F-box domain"/>
    <property type="match status" value="1"/>
</dbReference>
<accession>A0A6P8BV50</accession>
<dbReference type="Pfam" id="PF08268">
    <property type="entry name" value="FBA_3"/>
    <property type="match status" value="1"/>
</dbReference>
<reference evidence="2" key="1">
    <citation type="journal article" date="2020" name="Plant Biotechnol. J.">
        <title>The pomegranate (Punica granatum L.) draft genome dissects genetic divergence between soft- and hard-seeded cultivars.</title>
        <authorList>
            <person name="Luo X."/>
            <person name="Li H."/>
            <person name="Wu Z."/>
            <person name="Yao W."/>
            <person name="Zhao P."/>
            <person name="Cao D."/>
            <person name="Yu H."/>
            <person name="Li K."/>
            <person name="Poudel K."/>
            <person name="Zhao D."/>
            <person name="Zhang F."/>
            <person name="Xia X."/>
            <person name="Chen L."/>
            <person name="Wang Q."/>
            <person name="Jing D."/>
            <person name="Cao S."/>
        </authorList>
    </citation>
    <scope>NUCLEOTIDE SEQUENCE [LARGE SCALE GENOMIC DNA]</scope>
    <source>
        <strain evidence="2">cv. Tunisia</strain>
    </source>
</reference>
<organism evidence="2 3">
    <name type="scientific">Punica granatum</name>
    <name type="common">Pomegranate</name>
    <dbReference type="NCBI Taxonomy" id="22663"/>
    <lineage>
        <taxon>Eukaryota</taxon>
        <taxon>Viridiplantae</taxon>
        <taxon>Streptophyta</taxon>
        <taxon>Embryophyta</taxon>
        <taxon>Tracheophyta</taxon>
        <taxon>Spermatophyta</taxon>
        <taxon>Magnoliopsida</taxon>
        <taxon>eudicotyledons</taxon>
        <taxon>Gunneridae</taxon>
        <taxon>Pentapetalae</taxon>
        <taxon>rosids</taxon>
        <taxon>malvids</taxon>
        <taxon>Myrtales</taxon>
        <taxon>Lythraceae</taxon>
        <taxon>Punica</taxon>
    </lineage>
</organism>
<name>A0A6P8BV50_PUNGR</name>
<dbReference type="InterPro" id="IPR015915">
    <property type="entry name" value="Kelch-typ_b-propeller"/>
</dbReference>
<dbReference type="InterPro" id="IPR001810">
    <property type="entry name" value="F-box_dom"/>
</dbReference>
<reference evidence="3" key="2">
    <citation type="submission" date="2025-08" db="UniProtKB">
        <authorList>
            <consortium name="RefSeq"/>
        </authorList>
    </citation>
    <scope>IDENTIFICATION</scope>
    <source>
        <tissue evidence="3">Leaf</tissue>
    </source>
</reference>
<dbReference type="PANTHER" id="PTHR31672">
    <property type="entry name" value="BNACNNG10540D PROTEIN"/>
    <property type="match status" value="1"/>
</dbReference>
<dbReference type="PROSITE" id="PS50181">
    <property type="entry name" value="FBOX"/>
    <property type="match status" value="1"/>
</dbReference>
<evidence type="ECO:0000313" key="3">
    <source>
        <dbReference type="RefSeq" id="XP_031374782.1"/>
    </source>
</evidence>
<dbReference type="InterPro" id="IPR050796">
    <property type="entry name" value="SCF_F-box_component"/>
</dbReference>
<dbReference type="InterPro" id="IPR017451">
    <property type="entry name" value="F-box-assoc_interact_dom"/>
</dbReference>
<protein>
    <submittedName>
        <fullName evidence="3">F-box protein At3g07870-like isoform X1</fullName>
    </submittedName>
</protein>
<dbReference type="PANTHER" id="PTHR31672:SF10">
    <property type="entry name" value="F-BOX DOMAIN-CONTAINING PROTEIN"/>
    <property type="match status" value="1"/>
</dbReference>
<dbReference type="Pfam" id="PF00646">
    <property type="entry name" value="F-box"/>
    <property type="match status" value="1"/>
</dbReference>
<sequence length="385" mass="43883">MTAELPPEILTEILARLPAKSLLRFRSVSRSWNSLIRSPPFIALHLSRSIATGDSSSSILLRHYSLNRRRELNTVFHDGPGSLVVEQELDFPIRTHDSYYYVGACNGLLCLSDYLINYLGIVLWNPSIRTCFQVPVPRFVDTDATHTDVVGFGFDCRTNQYKVLRLIYVIGRNHQREIPPEVEVFVLGTERWRRIDADVPYVVPESSSQAILHGAIHWMGYRPKVSVVLVVVFDLHEEVFREIEIPSSINYPSVNRLSVAVYGESLCLFEHDPWVNNKKQSDAFCVWVMKRYGVKESWTKQFSVDMRDRGGLKRVLGFRKHGEILVVNGSDELVSYDPESRSIEQLGLHGIVRSFEATPHMECLVLLKEQMDPAGKASSSRLMSC</sequence>
<evidence type="ECO:0000313" key="2">
    <source>
        <dbReference type="Proteomes" id="UP000515151"/>
    </source>
</evidence>
<dbReference type="SMART" id="SM00256">
    <property type="entry name" value="FBOX"/>
    <property type="match status" value="1"/>
</dbReference>
<dbReference type="InterPro" id="IPR036047">
    <property type="entry name" value="F-box-like_dom_sf"/>
</dbReference>
<dbReference type="NCBIfam" id="TIGR01640">
    <property type="entry name" value="F_box_assoc_1"/>
    <property type="match status" value="1"/>
</dbReference>
<dbReference type="Gene3D" id="1.20.1280.50">
    <property type="match status" value="1"/>
</dbReference>
<dbReference type="CDD" id="cd22157">
    <property type="entry name" value="F-box_AtFBW1-like"/>
    <property type="match status" value="1"/>
</dbReference>
<evidence type="ECO:0000259" key="1">
    <source>
        <dbReference type="PROSITE" id="PS50181"/>
    </source>
</evidence>
<dbReference type="SUPFAM" id="SSF117281">
    <property type="entry name" value="Kelch motif"/>
    <property type="match status" value="1"/>
</dbReference>
<dbReference type="Proteomes" id="UP000515151">
    <property type="component" value="Chromosome 8"/>
</dbReference>
<dbReference type="AlphaFoldDB" id="A0A6P8BV50"/>
<dbReference type="InterPro" id="IPR013187">
    <property type="entry name" value="F-box-assoc_dom_typ3"/>
</dbReference>
<keyword evidence="2" id="KW-1185">Reference proteome</keyword>
<dbReference type="OrthoDB" id="5314306at2759"/>
<feature type="domain" description="F-box" evidence="1">
    <location>
        <begin position="1"/>
        <end position="46"/>
    </location>
</feature>
<dbReference type="GeneID" id="116189311"/>
<proteinExistence type="predicted"/>
<dbReference type="RefSeq" id="XP_031374782.1">
    <property type="nucleotide sequence ID" value="XM_031518922.1"/>
</dbReference>